<evidence type="ECO:0008006" key="4">
    <source>
        <dbReference type="Google" id="ProtNLM"/>
    </source>
</evidence>
<evidence type="ECO:0000313" key="3">
    <source>
        <dbReference type="Proteomes" id="UP001295423"/>
    </source>
</evidence>
<comment type="caution">
    <text evidence="2">The sequence shown here is derived from an EMBL/GenBank/DDBJ whole genome shotgun (WGS) entry which is preliminary data.</text>
</comment>
<evidence type="ECO:0000256" key="1">
    <source>
        <dbReference type="SAM" id="MobiDB-lite"/>
    </source>
</evidence>
<gene>
    <name evidence="2" type="ORF">CYCCA115_LOCUS5631</name>
</gene>
<protein>
    <recommendedName>
        <fullName evidence="4">Protein kinase domain-containing protein</fullName>
    </recommendedName>
</protein>
<dbReference type="Proteomes" id="UP001295423">
    <property type="component" value="Unassembled WGS sequence"/>
</dbReference>
<evidence type="ECO:0000313" key="2">
    <source>
        <dbReference type="EMBL" id="CAJ1937375.1"/>
    </source>
</evidence>
<feature type="compositionally biased region" description="Polar residues" evidence="1">
    <location>
        <begin position="54"/>
        <end position="74"/>
    </location>
</feature>
<dbReference type="AlphaFoldDB" id="A0AAD2FFQ1"/>
<proteinExistence type="predicted"/>
<reference evidence="2" key="1">
    <citation type="submission" date="2023-08" db="EMBL/GenBank/DDBJ databases">
        <authorList>
            <person name="Audoor S."/>
            <person name="Bilcke G."/>
        </authorList>
    </citation>
    <scope>NUCLEOTIDE SEQUENCE</scope>
</reference>
<feature type="region of interest" description="Disordered" evidence="1">
    <location>
        <begin position="39"/>
        <end position="84"/>
    </location>
</feature>
<keyword evidence="3" id="KW-1185">Reference proteome</keyword>
<sequence>MRLEEKRMRLELDRMRLVDGIVATVKFIGEKHTSLQDALGPYASWGNETKTKSKSNSQTDPQSTKEASVESSNPRVPRKIPEKSGFKTVENEQDFLNDLKKKAGWPKNKVNEYLNSMEIMGVRLLDQLCLDEQATGDTNEEKKGAELKILATKVANDILNSKFLDRSVVADGKSDKKLKVRKWSETAFVQPIIHAIIYRVLDIVDLGFLYVSKEQRVRREREDDKERVMDFLVHKFRENLFCAMPSMIECIVEVKRCGNTFNEDKTEIKMAGIQIIGNFAKRLRGDLNFLSIGVDCELYGVAISLSKVSIVKASLQNVGTENVAVLFRKTKAFDLLSTKGLEMLALALSASYKMSEAKHDIATIKAYIHEGENQNNARIGMSIDRFLGSGAFGSVYKIRKTTVGQEGPECFLKIPNSHRALHSLKEEAKTLRR</sequence>
<name>A0AAD2FFQ1_9STRA</name>
<organism evidence="2 3">
    <name type="scientific">Cylindrotheca closterium</name>
    <dbReference type="NCBI Taxonomy" id="2856"/>
    <lineage>
        <taxon>Eukaryota</taxon>
        <taxon>Sar</taxon>
        <taxon>Stramenopiles</taxon>
        <taxon>Ochrophyta</taxon>
        <taxon>Bacillariophyta</taxon>
        <taxon>Bacillariophyceae</taxon>
        <taxon>Bacillariophycidae</taxon>
        <taxon>Bacillariales</taxon>
        <taxon>Bacillariaceae</taxon>
        <taxon>Cylindrotheca</taxon>
    </lineage>
</organism>
<dbReference type="EMBL" id="CAKOGP040000635">
    <property type="protein sequence ID" value="CAJ1937375.1"/>
    <property type="molecule type" value="Genomic_DNA"/>
</dbReference>
<accession>A0AAD2FFQ1</accession>